<accession>A0A2Z5G2A9</accession>
<dbReference type="EMBL" id="CP030840">
    <property type="protein sequence ID" value="AXC13232.1"/>
    <property type="molecule type" value="Genomic_DNA"/>
</dbReference>
<gene>
    <name evidence="1" type="ORF">ACPOL_3953</name>
</gene>
<dbReference type="Proteomes" id="UP000253606">
    <property type="component" value="Chromosome"/>
</dbReference>
<evidence type="ECO:0000313" key="2">
    <source>
        <dbReference type="Proteomes" id="UP000253606"/>
    </source>
</evidence>
<organism evidence="1 2">
    <name type="scientific">Acidisarcina polymorpha</name>
    <dbReference type="NCBI Taxonomy" id="2211140"/>
    <lineage>
        <taxon>Bacteria</taxon>
        <taxon>Pseudomonadati</taxon>
        <taxon>Acidobacteriota</taxon>
        <taxon>Terriglobia</taxon>
        <taxon>Terriglobales</taxon>
        <taxon>Acidobacteriaceae</taxon>
        <taxon>Acidisarcina</taxon>
    </lineage>
</organism>
<proteinExistence type="predicted"/>
<sequence>MGFGSASADAYQNDFTKRELKVTLADSVYSPTAQSRSRNRLLKESMSF</sequence>
<evidence type="ECO:0000313" key="1">
    <source>
        <dbReference type="EMBL" id="AXC13232.1"/>
    </source>
</evidence>
<keyword evidence="2" id="KW-1185">Reference proteome</keyword>
<protein>
    <submittedName>
        <fullName evidence="1">Uncharacterized protein</fullName>
    </submittedName>
</protein>
<name>A0A2Z5G2A9_9BACT</name>
<dbReference type="KEGG" id="abas:ACPOL_3953"/>
<dbReference type="AlphaFoldDB" id="A0A2Z5G2A9"/>
<reference evidence="1 2" key="1">
    <citation type="journal article" date="2018" name="Front. Microbiol.">
        <title>Hydrolytic Capabilities as a Key to Environmental Success: Chitinolytic and Cellulolytic Acidobacteria From Acidic Sub-arctic Soils and Boreal Peatlands.</title>
        <authorList>
            <person name="Belova S.E."/>
            <person name="Ravin N.V."/>
            <person name="Pankratov T.A."/>
            <person name="Rakitin A.L."/>
            <person name="Ivanova A.A."/>
            <person name="Beletsky A.V."/>
            <person name="Mardanov A.V."/>
            <person name="Sinninghe Damste J.S."/>
            <person name="Dedysh S.N."/>
        </authorList>
    </citation>
    <scope>NUCLEOTIDE SEQUENCE [LARGE SCALE GENOMIC DNA]</scope>
    <source>
        <strain evidence="1 2">SBC82</strain>
    </source>
</reference>